<dbReference type="NCBIfam" id="NF033537">
    <property type="entry name" value="lasso_biosyn_B2"/>
    <property type="match status" value="1"/>
</dbReference>
<dbReference type="EMBL" id="LT934425">
    <property type="protein sequence ID" value="SOH06352.1"/>
    <property type="molecule type" value="Genomic_DNA"/>
</dbReference>
<organism evidence="3">
    <name type="scientific">Kuenenia stuttgartiensis</name>
    <dbReference type="NCBI Taxonomy" id="174633"/>
    <lineage>
        <taxon>Bacteria</taxon>
        <taxon>Pseudomonadati</taxon>
        <taxon>Planctomycetota</taxon>
        <taxon>Candidatus Brocadiia</taxon>
        <taxon>Candidatus Brocadiales</taxon>
        <taxon>Candidatus Brocadiaceae</taxon>
        <taxon>Candidatus Kuenenia</taxon>
    </lineage>
</organism>
<dbReference type="OrthoDB" id="671090at2"/>
<dbReference type="EMBL" id="CP049055">
    <property type="protein sequence ID" value="QII11537.1"/>
    <property type="molecule type" value="Genomic_DNA"/>
</dbReference>
<proteinExistence type="predicted"/>
<evidence type="ECO:0000313" key="4">
    <source>
        <dbReference type="EMBL" id="QII11537.1"/>
    </source>
</evidence>
<reference evidence="3" key="2">
    <citation type="submission" date="2006-01" db="EMBL/GenBank/DDBJ databases">
        <authorList>
            <person name="Genoscope"/>
        </authorList>
    </citation>
    <scope>NUCLEOTIDE SEQUENCE</scope>
</reference>
<keyword evidence="1" id="KW-0472">Membrane</keyword>
<dbReference type="Proteomes" id="UP000221734">
    <property type="component" value="Chromosome Kuenenia_stuttgartiensis_MBR1"/>
</dbReference>
<dbReference type="EMBL" id="CT573071">
    <property type="protein sequence ID" value="CAJ74433.1"/>
    <property type="molecule type" value="Genomic_DNA"/>
</dbReference>
<dbReference type="InterPro" id="IPR053521">
    <property type="entry name" value="McjB-like"/>
</dbReference>
<dbReference type="RefSeq" id="WP_099326783.1">
    <property type="nucleotide sequence ID" value="NZ_CP049055.1"/>
</dbReference>
<reference evidence="6" key="4">
    <citation type="submission" date="2017-10" db="EMBL/GenBank/DDBJ databases">
        <authorList>
            <person name="Frank J."/>
        </authorList>
    </citation>
    <scope>NUCLEOTIDE SEQUENCE [LARGE SCALE GENOMIC DNA]</scope>
</reference>
<keyword evidence="1" id="KW-0812">Transmembrane</keyword>
<dbReference type="AlphaFoldDB" id="Q1Q342"/>
<evidence type="ECO:0000259" key="2">
    <source>
        <dbReference type="Pfam" id="PF13471"/>
    </source>
</evidence>
<gene>
    <name evidence="4" type="ORF">KsCSTR_21580</name>
    <name evidence="5" type="ORF">KSMBR1_3880</name>
    <name evidence="3" type="ORF">kuste3670</name>
</gene>
<feature type="transmembrane region" description="Helical" evidence="1">
    <location>
        <begin position="21"/>
        <end position="41"/>
    </location>
</feature>
<keyword evidence="1" id="KW-1133">Transmembrane helix</keyword>
<keyword evidence="6" id="KW-1185">Reference proteome</keyword>
<accession>Q1Q342</accession>
<reference evidence="4 7" key="5">
    <citation type="submission" date="2020-02" db="EMBL/GenBank/DDBJ databases">
        <title>Newly sequenced genome of strain CSTR1 showed variability in Candidatus Kuenenia stuttgartiensis genomes.</title>
        <authorList>
            <person name="Ding C."/>
            <person name="Adrian L."/>
        </authorList>
    </citation>
    <scope>NUCLEOTIDE SEQUENCE [LARGE SCALE GENOMIC DNA]</scope>
    <source>
        <strain evidence="4 7">CSTR1</strain>
    </source>
</reference>
<dbReference type="Proteomes" id="UP000501926">
    <property type="component" value="Chromosome"/>
</dbReference>
<evidence type="ECO:0000256" key="1">
    <source>
        <dbReference type="SAM" id="Phobius"/>
    </source>
</evidence>
<evidence type="ECO:0000313" key="3">
    <source>
        <dbReference type="EMBL" id="CAJ74433.1"/>
    </source>
</evidence>
<feature type="domain" description="Microcin J25-processing protein McjB C-terminal" evidence="2">
    <location>
        <begin position="46"/>
        <end position="153"/>
    </location>
</feature>
<evidence type="ECO:0000313" key="7">
    <source>
        <dbReference type="Proteomes" id="UP000501926"/>
    </source>
</evidence>
<dbReference type="InterPro" id="IPR032708">
    <property type="entry name" value="McjB_C"/>
</dbReference>
<reference evidence="5" key="3">
    <citation type="submission" date="2017-10" db="EMBL/GenBank/DDBJ databases">
        <authorList>
            <person name="Banno H."/>
            <person name="Chua N.-H."/>
        </authorList>
    </citation>
    <scope>NUCLEOTIDE SEQUENCE [LARGE SCALE GENOMIC DNA]</scope>
    <source>
        <strain evidence="5">Kuenenia_mbr1_ru-nijmegen</strain>
    </source>
</reference>
<dbReference type="KEGG" id="kst:KSMBR1_3880"/>
<name>Q1Q342_KUEST</name>
<evidence type="ECO:0000313" key="5">
    <source>
        <dbReference type="EMBL" id="SOH06352.1"/>
    </source>
</evidence>
<reference evidence="3" key="1">
    <citation type="journal article" date="2006" name="Nature">
        <title>Deciphering the evolution and metabolism of an anammox bacterium from a community genome.</title>
        <authorList>
            <person name="Strous M."/>
            <person name="Pelletier E."/>
            <person name="Mangenot S."/>
            <person name="Rattei T."/>
            <person name="Lehner A."/>
            <person name="Taylor M.W."/>
            <person name="Horn M."/>
            <person name="Daims H."/>
            <person name="Bartol-Mavel D."/>
            <person name="Wincker P."/>
            <person name="Barbe V."/>
            <person name="Fonknechten N."/>
            <person name="Vallenet D."/>
            <person name="Segurens B."/>
            <person name="Schenowitz-Truong C."/>
            <person name="Medigue C."/>
            <person name="Collingro A."/>
            <person name="Snel B."/>
            <person name="Dutilh B.E."/>
            <person name="OpDenCamp H.J.M."/>
            <person name="vanDerDrift C."/>
            <person name="Cirpus I."/>
            <person name="vanDePas-Schoonen K.T."/>
            <person name="Harhangi H.R."/>
            <person name="vanNiftrik L."/>
            <person name="Schmid M."/>
            <person name="Keltjens J."/>
            <person name="vanDeVossenberg J."/>
            <person name="Kartal B."/>
            <person name="Meier H."/>
            <person name="Frishman D."/>
            <person name="Huynen M.A."/>
            <person name="Mewes H."/>
            <person name="Weissenbach J."/>
            <person name="Jetten M.S.M."/>
            <person name="Wagner M."/>
            <person name="LePaslier D."/>
        </authorList>
    </citation>
    <scope>NUCLEOTIDE SEQUENCE</scope>
</reference>
<sequence length="162" mass="19431">MGNKTCAIKKFRTHFSSFGEIWLFTRIFLLINVLPFLFRFLSLPRVMKMLAPRNFRVCRNKDLENMKDKIVKFTDYILRHNLWTDKNICLRRSLVLYHFLRKLGINVFVCFGVRYNGRFSDGEAKKKLEGHAWLLYHGDIFLERNAEVTKTYTMTYCFPDKI</sequence>
<protein>
    <recommendedName>
        <fullName evidence="2">Microcin J25-processing protein McjB C-terminal domain-containing protein</fullName>
    </recommendedName>
</protein>
<evidence type="ECO:0000313" key="6">
    <source>
        <dbReference type="Proteomes" id="UP000221734"/>
    </source>
</evidence>
<dbReference type="Pfam" id="PF13471">
    <property type="entry name" value="Transglut_core3"/>
    <property type="match status" value="1"/>
</dbReference>